<keyword evidence="4 10" id="KW-0863">Zinc-finger</keyword>
<name>A0A5S6QNN4_TRIMR</name>
<dbReference type="InterPro" id="IPR036770">
    <property type="entry name" value="Ankyrin_rpt-contain_sf"/>
</dbReference>
<reference evidence="12" key="2">
    <citation type="submission" date="2014-03" db="EMBL/GenBank/DDBJ databases">
        <title>The whipworm genome and dual-species transcriptomics of an intimate host-pathogen interaction.</title>
        <authorList>
            <person name="Foth B.J."/>
            <person name="Tsai I.J."/>
            <person name="Reid A.J."/>
            <person name="Bancroft A.J."/>
            <person name="Nichol S."/>
            <person name="Tracey A."/>
            <person name="Holroyd N."/>
            <person name="Cotton J.A."/>
            <person name="Stanley E.J."/>
            <person name="Zarowiecki M."/>
            <person name="Liu J.Z."/>
            <person name="Huckvale T."/>
            <person name="Cooper P.J."/>
            <person name="Grencis R.K."/>
            <person name="Berriman M."/>
        </authorList>
    </citation>
    <scope>NUCLEOTIDE SEQUENCE [LARGE SCALE GENOMIC DNA]</scope>
    <source>
        <strain evidence="12">Edinburgh</strain>
    </source>
</reference>
<evidence type="ECO:0000256" key="7">
    <source>
        <dbReference type="ARBA" id="ARBA00023069"/>
    </source>
</evidence>
<feature type="repeat" description="ANK" evidence="9">
    <location>
        <begin position="79"/>
        <end position="111"/>
    </location>
</feature>
<proteinExistence type="predicted"/>
<dbReference type="AlphaFoldDB" id="A0A5S6QNN4"/>
<dbReference type="STRING" id="70415.A0A5S6QNN4"/>
<evidence type="ECO:0000313" key="12">
    <source>
        <dbReference type="Proteomes" id="UP000046395"/>
    </source>
</evidence>
<keyword evidence="6 9" id="KW-0040">ANK repeat</keyword>
<dbReference type="Gene3D" id="6.10.140.2220">
    <property type="match status" value="1"/>
</dbReference>
<dbReference type="PROSITE" id="PS01360">
    <property type="entry name" value="ZF_MYND_1"/>
    <property type="match status" value="1"/>
</dbReference>
<evidence type="ECO:0000256" key="2">
    <source>
        <dbReference type="ARBA" id="ARBA00022723"/>
    </source>
</evidence>
<dbReference type="Pfam" id="PF01753">
    <property type="entry name" value="zf-MYND"/>
    <property type="match status" value="1"/>
</dbReference>
<keyword evidence="8" id="KW-0966">Cell projection</keyword>
<reference evidence="12" key="1">
    <citation type="submission" date="2013-11" db="EMBL/GenBank/DDBJ databases">
        <authorList>
            <person name="Aslett M."/>
        </authorList>
    </citation>
    <scope>NUCLEOTIDE SEQUENCE [LARGE SCALE GENOMIC DNA]</scope>
    <source>
        <strain evidence="12">Edinburgh</strain>
    </source>
</reference>
<evidence type="ECO:0000256" key="9">
    <source>
        <dbReference type="PROSITE-ProRule" id="PRU00023"/>
    </source>
</evidence>
<dbReference type="Pfam" id="PF13637">
    <property type="entry name" value="Ank_4"/>
    <property type="match status" value="1"/>
</dbReference>
<dbReference type="Proteomes" id="UP000046395">
    <property type="component" value="Unassembled WGS sequence"/>
</dbReference>
<dbReference type="WBParaSite" id="TMUE_2000008472.2">
    <property type="protein sequence ID" value="TMUE_2000008472.2"/>
    <property type="gene ID" value="WBGene00285960"/>
</dbReference>
<dbReference type="GO" id="GO:0008270">
    <property type="term" value="F:zinc ion binding"/>
    <property type="evidence" value="ECO:0007669"/>
    <property type="project" value="UniProtKB-KW"/>
</dbReference>
<dbReference type="SUPFAM" id="SSF48403">
    <property type="entry name" value="Ankyrin repeat"/>
    <property type="match status" value="1"/>
</dbReference>
<protein>
    <submittedName>
        <fullName evidence="13">MYND-type domain-containing protein</fullName>
    </submittedName>
</protein>
<feature type="domain" description="MYND-type" evidence="11">
    <location>
        <begin position="321"/>
        <end position="359"/>
    </location>
</feature>
<dbReference type="PANTHER" id="PTHR24150">
    <property type="entry name" value="ANKYRIN REPEAT AND MYND DOMAIN-CONTAINING PROTEIN 2"/>
    <property type="match status" value="1"/>
</dbReference>
<dbReference type="PROSITE" id="PS50088">
    <property type="entry name" value="ANK_REPEAT"/>
    <property type="match status" value="2"/>
</dbReference>
<dbReference type="GO" id="GO:0005929">
    <property type="term" value="C:cilium"/>
    <property type="evidence" value="ECO:0007669"/>
    <property type="project" value="UniProtKB-SubCell"/>
</dbReference>
<feature type="repeat" description="ANK" evidence="9">
    <location>
        <begin position="45"/>
        <end position="77"/>
    </location>
</feature>
<comment type="subcellular location">
    <subcellularLocation>
        <location evidence="1">Cell projection</location>
        <location evidence="1">Cilium</location>
    </subcellularLocation>
</comment>
<evidence type="ECO:0000256" key="4">
    <source>
        <dbReference type="ARBA" id="ARBA00022771"/>
    </source>
</evidence>
<keyword evidence="12" id="KW-1185">Reference proteome</keyword>
<evidence type="ECO:0000256" key="10">
    <source>
        <dbReference type="PROSITE-ProRule" id="PRU00134"/>
    </source>
</evidence>
<dbReference type="SUPFAM" id="SSF144232">
    <property type="entry name" value="HIT/MYND zinc finger-like"/>
    <property type="match status" value="1"/>
</dbReference>
<keyword evidence="2" id="KW-0479">Metal-binding</keyword>
<reference evidence="13" key="3">
    <citation type="submission" date="2019-12" db="UniProtKB">
        <authorList>
            <consortium name="WormBaseParasite"/>
        </authorList>
    </citation>
    <scope>IDENTIFICATION</scope>
</reference>
<keyword evidence="7" id="KW-0969">Cilium</keyword>
<dbReference type="PROSITE" id="PS50297">
    <property type="entry name" value="ANK_REP_REGION"/>
    <property type="match status" value="2"/>
</dbReference>
<dbReference type="SMART" id="SM00248">
    <property type="entry name" value="ANK"/>
    <property type="match status" value="3"/>
</dbReference>
<evidence type="ECO:0000256" key="1">
    <source>
        <dbReference type="ARBA" id="ARBA00004138"/>
    </source>
</evidence>
<organism evidence="12 13">
    <name type="scientific">Trichuris muris</name>
    <name type="common">Mouse whipworm</name>
    <dbReference type="NCBI Taxonomy" id="70415"/>
    <lineage>
        <taxon>Eukaryota</taxon>
        <taxon>Metazoa</taxon>
        <taxon>Ecdysozoa</taxon>
        <taxon>Nematoda</taxon>
        <taxon>Enoplea</taxon>
        <taxon>Dorylaimia</taxon>
        <taxon>Trichinellida</taxon>
        <taxon>Trichuridae</taxon>
        <taxon>Trichuris</taxon>
    </lineage>
</organism>
<keyword evidence="3" id="KW-0677">Repeat</keyword>
<evidence type="ECO:0000256" key="5">
    <source>
        <dbReference type="ARBA" id="ARBA00022833"/>
    </source>
</evidence>
<dbReference type="Gene3D" id="1.25.40.20">
    <property type="entry name" value="Ankyrin repeat-containing domain"/>
    <property type="match status" value="1"/>
</dbReference>
<evidence type="ECO:0000256" key="8">
    <source>
        <dbReference type="ARBA" id="ARBA00023273"/>
    </source>
</evidence>
<accession>A0A5S6QNN4</accession>
<dbReference type="WBParaSite" id="TMUE_2000008472.1">
    <property type="protein sequence ID" value="TMUE_2000008472.1"/>
    <property type="gene ID" value="WBGene00285960"/>
</dbReference>
<dbReference type="Pfam" id="PF12796">
    <property type="entry name" value="Ank_2"/>
    <property type="match status" value="1"/>
</dbReference>
<dbReference type="InterPro" id="IPR002110">
    <property type="entry name" value="Ankyrin_rpt"/>
</dbReference>
<dbReference type="PROSITE" id="PS50865">
    <property type="entry name" value="ZF_MYND_2"/>
    <property type="match status" value="1"/>
</dbReference>
<evidence type="ECO:0000256" key="6">
    <source>
        <dbReference type="ARBA" id="ARBA00023043"/>
    </source>
</evidence>
<sequence>MTNADAANADIDKAELFAAINEGNSELVKTLVANKGVSPDSLDEHCTSALQLAAFRGHYDVCKVLLECGAKVNSTDHPHGYTSIVFGALSGNTRVVRLLLDAGANVHKRTAKDRDALDMAAFTGQFKCVCTMKLYVSYKRFERFTASEVPDQKMLSIQASNQLHTLSADPIIHPVYIFLFIYDHPKLLEEKKAVLRALEGVMDSYIASKEIDELLAVKMCIILNTVKSAFSAVNESDLANPRDALLRLSKNIFLANANGTLNLDSFIHSVIIKFPNTRSVILQQFMKEVYESKADTPLANAYDIICRILMGSHMVNAESFCDACGDWRVPLKQCASCRNARYCSHRCQRLHWALHKRYCASKQVKARDAQNTKEQS</sequence>
<evidence type="ECO:0000256" key="3">
    <source>
        <dbReference type="ARBA" id="ARBA00022737"/>
    </source>
</evidence>
<dbReference type="InterPro" id="IPR002893">
    <property type="entry name" value="Znf_MYND"/>
</dbReference>
<evidence type="ECO:0000259" key="11">
    <source>
        <dbReference type="PROSITE" id="PS50865"/>
    </source>
</evidence>
<evidence type="ECO:0000313" key="13">
    <source>
        <dbReference type="WBParaSite" id="TMUE_2000008472.1"/>
    </source>
</evidence>
<dbReference type="PANTHER" id="PTHR24150:SF8">
    <property type="entry name" value="ANKYRIN REPEAT AND MYND DOMAIN-CONTAINING PROTEIN 2"/>
    <property type="match status" value="1"/>
</dbReference>
<dbReference type="InterPro" id="IPR052452">
    <property type="entry name" value="Ankyrin-MYND_dom_contain_2"/>
</dbReference>
<keyword evidence="5" id="KW-0862">Zinc</keyword>